<dbReference type="PANTHER" id="PTHR43391">
    <property type="entry name" value="RETINOL DEHYDROGENASE-RELATED"/>
    <property type="match status" value="1"/>
</dbReference>
<accession>A0A124P9L3</accession>
<dbReference type="Pfam" id="PF00106">
    <property type="entry name" value="adh_short"/>
    <property type="match status" value="1"/>
</dbReference>
<dbReference type="InterPro" id="IPR020904">
    <property type="entry name" value="Sc_DH/Rdtase_CS"/>
</dbReference>
<dbReference type="SUPFAM" id="SSF51735">
    <property type="entry name" value="NAD(P)-binding Rossmann-fold domains"/>
    <property type="match status" value="1"/>
</dbReference>
<evidence type="ECO:0000256" key="2">
    <source>
        <dbReference type="ARBA" id="ARBA00023002"/>
    </source>
</evidence>
<dbReference type="InterPro" id="IPR036291">
    <property type="entry name" value="NAD(P)-bd_dom_sf"/>
</dbReference>
<feature type="region of interest" description="Disordered" evidence="4">
    <location>
        <begin position="282"/>
        <end position="302"/>
    </location>
</feature>
<dbReference type="PRINTS" id="PR00081">
    <property type="entry name" value="GDHRDH"/>
</dbReference>
<comment type="caution">
    <text evidence="6">The sequence shown here is derived from an EMBL/GenBank/DDBJ whole genome shotgun (WGS) entry which is preliminary data.</text>
</comment>
<dbReference type="OrthoDB" id="9790266at2"/>
<dbReference type="Proteomes" id="UP000062788">
    <property type="component" value="Unassembled WGS sequence"/>
</dbReference>
<dbReference type="PROSITE" id="PS00061">
    <property type="entry name" value="ADH_SHORT"/>
    <property type="match status" value="1"/>
</dbReference>
<dbReference type="PRINTS" id="PR00080">
    <property type="entry name" value="SDRFAMILY"/>
</dbReference>
<dbReference type="SMART" id="SM00822">
    <property type="entry name" value="PKS_KR"/>
    <property type="match status" value="1"/>
</dbReference>
<evidence type="ECO:0000259" key="5">
    <source>
        <dbReference type="SMART" id="SM00822"/>
    </source>
</evidence>
<keyword evidence="2" id="KW-0560">Oxidoreductase</keyword>
<proteinExistence type="inferred from homology"/>
<organism evidence="6 7">
    <name type="scientific">Burkholderia singularis</name>
    <dbReference type="NCBI Taxonomy" id="1503053"/>
    <lineage>
        <taxon>Bacteria</taxon>
        <taxon>Pseudomonadati</taxon>
        <taxon>Pseudomonadota</taxon>
        <taxon>Betaproteobacteria</taxon>
        <taxon>Burkholderiales</taxon>
        <taxon>Burkholderiaceae</taxon>
        <taxon>Burkholderia</taxon>
        <taxon>pseudomallei group</taxon>
    </lineage>
</organism>
<evidence type="ECO:0000313" key="7">
    <source>
        <dbReference type="Proteomes" id="UP000062788"/>
    </source>
</evidence>
<dbReference type="Gene3D" id="3.40.50.720">
    <property type="entry name" value="NAD(P)-binding Rossmann-like Domain"/>
    <property type="match status" value="1"/>
</dbReference>
<dbReference type="GO" id="GO:0016491">
    <property type="term" value="F:oxidoreductase activity"/>
    <property type="evidence" value="ECO:0007669"/>
    <property type="project" value="UniProtKB-KW"/>
</dbReference>
<name>A0A124P9L3_9BURK</name>
<evidence type="ECO:0000256" key="1">
    <source>
        <dbReference type="ARBA" id="ARBA00006484"/>
    </source>
</evidence>
<dbReference type="AlphaFoldDB" id="A0A124P9L3"/>
<evidence type="ECO:0000256" key="3">
    <source>
        <dbReference type="RuleBase" id="RU000363"/>
    </source>
</evidence>
<reference evidence="6 7" key="1">
    <citation type="submission" date="2015-11" db="EMBL/GenBank/DDBJ databases">
        <title>Expanding the genomic diversity of Burkholderia species for the development of highly accurate diagnostics.</title>
        <authorList>
            <person name="Sahl J."/>
            <person name="Keim P."/>
            <person name="Wagner D."/>
        </authorList>
    </citation>
    <scope>NUCLEOTIDE SEQUENCE [LARGE SCALE GENOMIC DNA]</scope>
    <source>
        <strain evidence="6 7">TSV85</strain>
    </source>
</reference>
<dbReference type="EMBL" id="LOWA01000018">
    <property type="protein sequence ID" value="KVE28852.1"/>
    <property type="molecule type" value="Genomic_DNA"/>
</dbReference>
<dbReference type="RefSeq" id="WP_059515335.1">
    <property type="nucleotide sequence ID" value="NZ_LOWA01000018.1"/>
</dbReference>
<feature type="domain" description="Ketoreductase" evidence="5">
    <location>
        <begin position="7"/>
        <end position="193"/>
    </location>
</feature>
<dbReference type="InterPro" id="IPR057326">
    <property type="entry name" value="KR_dom"/>
</dbReference>
<dbReference type="PANTHER" id="PTHR43391:SF82">
    <property type="entry name" value="OXIDOREDUCTASE SADH-RELATED"/>
    <property type="match status" value="1"/>
</dbReference>
<protein>
    <submittedName>
        <fullName evidence="6">Short-chain dehydrogenase</fullName>
    </submittedName>
</protein>
<sequence length="302" mass="32470">MRNFSGKVAAITGAGSGMGRSLAIQLARQGCHLALSDINTDGLAQTVASCTGYGVRVTSQRLDVASREAVFDWARQTREAHGKINLLFNNAGVSLAAAAETVSIKDFEWIVGINFWGVVHGTQAFLPYLRESGDAHLINTSSLFGLIAMPTQSAYNATKFAVRGFTEALRMELELERAPIGVTCVHPGGVATNIATASRIDASVVALTGQDIETHRRAANRLIDATTPDEAARQILAGVRRNARRVLVGADARRVDKLARLLGSGYQIFVLRFLRKSRERRLSRRNGTAMPAPASSISKDPA</sequence>
<dbReference type="InterPro" id="IPR002347">
    <property type="entry name" value="SDR_fam"/>
</dbReference>
<evidence type="ECO:0000256" key="4">
    <source>
        <dbReference type="SAM" id="MobiDB-lite"/>
    </source>
</evidence>
<gene>
    <name evidence="6" type="ORF">WS67_09150</name>
</gene>
<comment type="similarity">
    <text evidence="1 3">Belongs to the short-chain dehydrogenases/reductases (SDR) family.</text>
</comment>
<evidence type="ECO:0000313" key="6">
    <source>
        <dbReference type="EMBL" id="KVE28852.1"/>
    </source>
</evidence>
<keyword evidence="7" id="KW-1185">Reference proteome</keyword>